<feature type="region of interest" description="Disordered" evidence="1">
    <location>
        <begin position="206"/>
        <end position="246"/>
    </location>
</feature>
<feature type="compositionally biased region" description="Polar residues" evidence="1">
    <location>
        <begin position="230"/>
        <end position="244"/>
    </location>
</feature>
<gene>
    <name evidence="3" type="ORF">LUZ62_066800</name>
</gene>
<feature type="domain" description="Poor homologous synapsis 1 PH" evidence="2">
    <location>
        <begin position="39"/>
        <end position="175"/>
    </location>
</feature>
<accession>A0AAV8EVJ2</accession>
<keyword evidence="4" id="KW-1185">Reference proteome</keyword>
<sequence>MAKTKRKSNDNSYSAASARVKISFSPKRNPSTRRSVKGQWQVEYSRFFTVPSGRAPIVRSHPLHKSNRSKGTWLPCNTTASLSVALAPIPGGSTAHVLSLSLGDDLIEEHVLYNLLFSWPQVSCVPECPIRGSRAVFVSFKDSSAQIQKFAVRFSKSSIAEEFLKCVKECSKEMLGMSSGNGLTYDSPESKNVPCKFQYMRKKTREFDETNREDPVAKDHVPEEGAPQSAGYTNYTYTSQQGVDDNTGPLEPLMTCDNIDSLFSDFPPSFTDLLTNCSSSANHAGDIILAGESSSSYQNGFPSVPTGYQTGPANSCSQVVVPKTEMQDSDESDLMAQISKYMTDDNFQAMLFRIEKLIGGVGGGSSLC</sequence>
<dbReference type="AlphaFoldDB" id="A0AAV8EVJ2"/>
<dbReference type="EMBL" id="JAMFTS010000003">
    <property type="protein sequence ID" value="KAJ4782543.1"/>
    <property type="molecule type" value="Genomic_DNA"/>
</dbReference>
<feature type="compositionally biased region" description="Basic and acidic residues" evidence="1">
    <location>
        <begin position="206"/>
        <end position="223"/>
    </location>
</feature>
<reference evidence="3" key="1">
    <citation type="submission" date="2022-08" db="EMBL/GenBank/DDBJ databases">
        <authorList>
            <person name="Marques A."/>
        </authorList>
    </citation>
    <scope>NUCLEOTIDE SEQUENCE</scope>
    <source>
        <strain evidence="3">RhyPub2mFocal</strain>
        <tissue evidence="3">Leaves</tissue>
    </source>
</reference>
<evidence type="ECO:0000256" key="1">
    <source>
        <dbReference type="SAM" id="MobiDB-lite"/>
    </source>
</evidence>
<evidence type="ECO:0000313" key="3">
    <source>
        <dbReference type="EMBL" id="KAJ4782543.1"/>
    </source>
</evidence>
<evidence type="ECO:0000259" key="2">
    <source>
        <dbReference type="Pfam" id="PF25349"/>
    </source>
</evidence>
<organism evidence="3 4">
    <name type="scientific">Rhynchospora pubera</name>
    <dbReference type="NCBI Taxonomy" id="906938"/>
    <lineage>
        <taxon>Eukaryota</taxon>
        <taxon>Viridiplantae</taxon>
        <taxon>Streptophyta</taxon>
        <taxon>Embryophyta</taxon>
        <taxon>Tracheophyta</taxon>
        <taxon>Spermatophyta</taxon>
        <taxon>Magnoliopsida</taxon>
        <taxon>Liliopsida</taxon>
        <taxon>Poales</taxon>
        <taxon>Cyperaceae</taxon>
        <taxon>Cyperoideae</taxon>
        <taxon>Rhynchosporeae</taxon>
        <taxon>Rhynchospora</taxon>
    </lineage>
</organism>
<dbReference type="Pfam" id="PF25349">
    <property type="entry name" value="PH_PHS1"/>
    <property type="match status" value="1"/>
</dbReference>
<evidence type="ECO:0000313" key="4">
    <source>
        <dbReference type="Proteomes" id="UP001140206"/>
    </source>
</evidence>
<proteinExistence type="predicted"/>
<name>A0AAV8EVJ2_9POAL</name>
<comment type="caution">
    <text evidence="3">The sequence shown here is derived from an EMBL/GenBank/DDBJ whole genome shotgun (WGS) entry which is preliminary data.</text>
</comment>
<dbReference type="Proteomes" id="UP001140206">
    <property type="component" value="Chromosome 3"/>
</dbReference>
<dbReference type="InterPro" id="IPR057619">
    <property type="entry name" value="PH_PHS1"/>
</dbReference>
<protein>
    <recommendedName>
        <fullName evidence="2">Poor homologous synapsis 1 PH domain-containing protein</fullName>
    </recommendedName>
</protein>